<organism evidence="3 4">
    <name type="scientific">Candidatus Taylorbacteria bacterium RIFCSPLOWO2_01_FULL_44_26</name>
    <dbReference type="NCBI Taxonomy" id="1802318"/>
    <lineage>
        <taxon>Bacteria</taxon>
        <taxon>Candidatus Tayloriibacteriota</taxon>
    </lineage>
</organism>
<feature type="domain" description="GIY-YIG" evidence="2">
    <location>
        <begin position="2"/>
        <end position="82"/>
    </location>
</feature>
<comment type="caution">
    <text evidence="3">The sequence shown here is derived from an EMBL/GenBank/DDBJ whole genome shotgun (WGS) entry which is preliminary data.</text>
</comment>
<dbReference type="PROSITE" id="PS50164">
    <property type="entry name" value="GIY_YIG"/>
    <property type="match status" value="1"/>
</dbReference>
<dbReference type="Proteomes" id="UP000176365">
    <property type="component" value="Unassembled WGS sequence"/>
</dbReference>
<evidence type="ECO:0000256" key="1">
    <source>
        <dbReference type="ARBA" id="ARBA00007435"/>
    </source>
</evidence>
<gene>
    <name evidence="3" type="ORF">A3B11_02100</name>
</gene>
<name>A0A1G2N6A3_9BACT</name>
<dbReference type="SUPFAM" id="SSF82771">
    <property type="entry name" value="GIY-YIG endonuclease"/>
    <property type="match status" value="1"/>
</dbReference>
<dbReference type="InterPro" id="IPR035901">
    <property type="entry name" value="GIY-YIG_endonuc_sf"/>
</dbReference>
<evidence type="ECO:0000259" key="2">
    <source>
        <dbReference type="PROSITE" id="PS50164"/>
    </source>
</evidence>
<comment type="similarity">
    <text evidence="1">Belongs to the UPF0213 family.</text>
</comment>
<dbReference type="Pfam" id="PF01541">
    <property type="entry name" value="GIY-YIG"/>
    <property type="match status" value="1"/>
</dbReference>
<dbReference type="InterPro" id="IPR000305">
    <property type="entry name" value="GIY-YIG_endonuc"/>
</dbReference>
<evidence type="ECO:0000313" key="4">
    <source>
        <dbReference type="Proteomes" id="UP000176365"/>
    </source>
</evidence>
<dbReference type="PANTHER" id="PTHR34477">
    <property type="entry name" value="UPF0213 PROTEIN YHBQ"/>
    <property type="match status" value="1"/>
</dbReference>
<dbReference type="AlphaFoldDB" id="A0A1G2N6A3"/>
<accession>A0A1G2N6A3</accession>
<dbReference type="Gene3D" id="3.40.1440.10">
    <property type="entry name" value="GIY-YIG endonuclease"/>
    <property type="match status" value="1"/>
</dbReference>
<dbReference type="InterPro" id="IPR050190">
    <property type="entry name" value="UPF0213_domain"/>
</dbReference>
<protein>
    <submittedName>
        <fullName evidence="3">Excinuclease ABC subunit C</fullName>
    </submittedName>
</protein>
<evidence type="ECO:0000313" key="3">
    <source>
        <dbReference type="EMBL" id="OHA30761.1"/>
    </source>
</evidence>
<proteinExistence type="inferred from homology"/>
<reference evidence="3 4" key="1">
    <citation type="journal article" date="2016" name="Nat. Commun.">
        <title>Thousands of microbial genomes shed light on interconnected biogeochemical processes in an aquifer system.</title>
        <authorList>
            <person name="Anantharaman K."/>
            <person name="Brown C.T."/>
            <person name="Hug L.A."/>
            <person name="Sharon I."/>
            <person name="Castelle C.J."/>
            <person name="Probst A.J."/>
            <person name="Thomas B.C."/>
            <person name="Singh A."/>
            <person name="Wilkins M.J."/>
            <person name="Karaoz U."/>
            <person name="Brodie E.L."/>
            <person name="Williams K.H."/>
            <person name="Hubbard S.S."/>
            <person name="Banfield J.F."/>
        </authorList>
    </citation>
    <scope>NUCLEOTIDE SEQUENCE [LARGE SCALE GENOMIC DNA]</scope>
</reference>
<dbReference type="EMBL" id="MHRW01000011">
    <property type="protein sequence ID" value="OHA30761.1"/>
    <property type="molecule type" value="Genomic_DNA"/>
</dbReference>
<dbReference type="PANTHER" id="PTHR34477:SF1">
    <property type="entry name" value="UPF0213 PROTEIN YHBQ"/>
    <property type="match status" value="1"/>
</dbReference>
<dbReference type="CDD" id="cd10449">
    <property type="entry name" value="GIY-YIG_SLX1_like"/>
    <property type="match status" value="1"/>
</dbReference>
<sequence length="86" mass="10408">MNFFYTYVLLSEKDDNLYTGSTKNLQKRFEQHQNGEVFSTKSRRPLHLIYYEACLNEDDARRRDKSLKTFRGKMTLRRRLKSFFTG</sequence>